<sequence>MLFQLWENELADCITLLAPRAGGKSHFLQHDLVPWLEKQGWRTQYFSCAQVPSKFLELRLRETLTDFAMNEHWLSHQLQSLLRKNPAKESASPIAALLAQLHSQKKPVALLIDDADLLLQKERGMVLLEEIFHAMPPHGQFIKIIFACQQRHHAAYPSLLAQHSACLTLPEMGAGYLDHLLNLYKQLTQNIGKSSAMSDNYAGITWGQIDRASIMPAFEKLQRSPAAMRAMIEELVLDPVKSLPEVLERQLQRQQQVSIAALGWEDLARLDRLLLLGIAEGRQQFYELKYRLWLAEQTGSTAISASQIQSSFKKMQRNRVIAQLANQWQIIDPQLSKLLRRNHE</sequence>
<protein>
    <recommendedName>
        <fullName evidence="3">ATP-binding protein</fullName>
    </recommendedName>
</protein>
<keyword evidence="2" id="KW-1185">Reference proteome</keyword>
<evidence type="ECO:0000313" key="1">
    <source>
        <dbReference type="EMBL" id="QKJ65781.1"/>
    </source>
</evidence>
<evidence type="ECO:0000313" key="2">
    <source>
        <dbReference type="Proteomes" id="UP000504844"/>
    </source>
</evidence>
<reference evidence="1 2" key="1">
    <citation type="submission" date="2020-05" db="EMBL/GenBank/DDBJ databases">
        <title>Complete genome sequence of Deefgea sp. D17.</title>
        <authorList>
            <person name="Bae J.-W."/>
            <person name="Han J.E."/>
        </authorList>
    </citation>
    <scope>NUCLEOTIDE SEQUENCE [LARGE SCALE GENOMIC DNA]</scope>
    <source>
        <strain evidence="1 2">D17</strain>
    </source>
</reference>
<evidence type="ECO:0008006" key="3">
    <source>
        <dbReference type="Google" id="ProtNLM"/>
    </source>
</evidence>
<dbReference type="RefSeq" id="WP_173532289.1">
    <property type="nucleotide sequence ID" value="NZ_CP054143.1"/>
</dbReference>
<organism evidence="1 2">
    <name type="scientific">Deefgea piscis</name>
    <dbReference type="NCBI Taxonomy" id="2739061"/>
    <lineage>
        <taxon>Bacteria</taxon>
        <taxon>Pseudomonadati</taxon>
        <taxon>Pseudomonadota</taxon>
        <taxon>Betaproteobacteria</taxon>
        <taxon>Neisseriales</taxon>
        <taxon>Chitinibacteraceae</taxon>
        <taxon>Deefgea</taxon>
    </lineage>
</organism>
<accession>A0A6M8SM87</accession>
<gene>
    <name evidence="1" type="ORF">HQN60_03030</name>
</gene>
<dbReference type="Proteomes" id="UP000504844">
    <property type="component" value="Chromosome"/>
</dbReference>
<name>A0A6M8SM87_9NEIS</name>
<dbReference type="AlphaFoldDB" id="A0A6M8SM87"/>
<dbReference type="EMBL" id="CP054143">
    <property type="protein sequence ID" value="QKJ65781.1"/>
    <property type="molecule type" value="Genomic_DNA"/>
</dbReference>
<proteinExistence type="predicted"/>
<dbReference type="KEGG" id="dee:HQN60_03030"/>